<dbReference type="GO" id="GO:0016787">
    <property type="term" value="F:hydrolase activity"/>
    <property type="evidence" value="ECO:0007669"/>
    <property type="project" value="UniProtKB-KW"/>
</dbReference>
<dbReference type="Gene3D" id="2.60.40.4070">
    <property type="match status" value="1"/>
</dbReference>
<dbReference type="SUPFAM" id="SSF50939">
    <property type="entry name" value="Sialidases"/>
    <property type="match status" value="2"/>
</dbReference>
<dbReference type="AlphaFoldDB" id="A0A6L3ZCX6"/>
<protein>
    <submittedName>
        <fullName evidence="4">Glycosyl hydrolase</fullName>
    </submittedName>
</protein>
<evidence type="ECO:0000256" key="2">
    <source>
        <dbReference type="SAM" id="Coils"/>
    </source>
</evidence>
<organism evidence="4 5">
    <name type="scientific">Phaeocystidibacter marisrubri</name>
    <dbReference type="NCBI Taxonomy" id="1577780"/>
    <lineage>
        <taxon>Bacteria</taxon>
        <taxon>Pseudomonadati</taxon>
        <taxon>Bacteroidota</taxon>
        <taxon>Flavobacteriia</taxon>
        <taxon>Flavobacteriales</taxon>
        <taxon>Phaeocystidibacteraceae</taxon>
        <taxon>Phaeocystidibacter</taxon>
    </lineage>
</organism>
<name>A0A6L3ZCX6_9FLAO</name>
<dbReference type="InterPro" id="IPR015943">
    <property type="entry name" value="WD40/YVTN_repeat-like_dom_sf"/>
</dbReference>
<dbReference type="GO" id="GO:0010411">
    <property type="term" value="P:xyloglucan metabolic process"/>
    <property type="evidence" value="ECO:0007669"/>
    <property type="project" value="TreeGrafter"/>
</dbReference>
<dbReference type="InterPro" id="IPR031778">
    <property type="entry name" value="Sortilin_N"/>
</dbReference>
<dbReference type="PANTHER" id="PTHR43739:SF5">
    <property type="entry name" value="EXO-ALPHA-SIALIDASE"/>
    <property type="match status" value="1"/>
</dbReference>
<evidence type="ECO:0000256" key="1">
    <source>
        <dbReference type="ARBA" id="ARBA00022737"/>
    </source>
</evidence>
<dbReference type="CDD" id="cd15482">
    <property type="entry name" value="Sialidase_non-viral"/>
    <property type="match status" value="2"/>
</dbReference>
<reference evidence="4 5" key="1">
    <citation type="submission" date="2019-10" db="EMBL/GenBank/DDBJ databases">
        <title>Genome sequence of Phaeocystidibacter marisrubri JCM30614 (type strain).</title>
        <authorList>
            <person name="Bowman J.P."/>
        </authorList>
    </citation>
    <scope>NUCLEOTIDE SEQUENCE [LARGE SCALE GENOMIC DNA]</scope>
    <source>
        <strain evidence="4 5">JCM 30614</strain>
    </source>
</reference>
<evidence type="ECO:0000259" key="3">
    <source>
        <dbReference type="Pfam" id="PF15902"/>
    </source>
</evidence>
<dbReference type="Gene3D" id="2.130.10.10">
    <property type="entry name" value="YVTN repeat-like/Quinoprotein amine dehydrogenase"/>
    <property type="match status" value="5"/>
</dbReference>
<evidence type="ECO:0000313" key="4">
    <source>
        <dbReference type="EMBL" id="KAB2815715.1"/>
    </source>
</evidence>
<evidence type="ECO:0000313" key="5">
    <source>
        <dbReference type="Proteomes" id="UP000484164"/>
    </source>
</evidence>
<dbReference type="InterPro" id="IPR036278">
    <property type="entry name" value="Sialidase_sf"/>
</dbReference>
<gene>
    <name evidence="4" type="ORF">F8C82_08425</name>
</gene>
<dbReference type="RefSeq" id="WP_151693145.1">
    <property type="nucleotide sequence ID" value="NZ_BMGX01000001.1"/>
</dbReference>
<dbReference type="EMBL" id="WBVQ01000002">
    <property type="protein sequence ID" value="KAB2815715.1"/>
    <property type="molecule type" value="Genomic_DNA"/>
</dbReference>
<dbReference type="OrthoDB" id="9757809at2"/>
<dbReference type="Pfam" id="PF15902">
    <property type="entry name" value="Sortilin-Vps10"/>
    <property type="match status" value="1"/>
</dbReference>
<dbReference type="Proteomes" id="UP000484164">
    <property type="component" value="Unassembled WGS sequence"/>
</dbReference>
<keyword evidence="5" id="KW-1185">Reference proteome</keyword>
<keyword evidence="2" id="KW-0175">Coiled coil</keyword>
<proteinExistence type="predicted"/>
<comment type="caution">
    <text evidence="4">The sequence shown here is derived from an EMBL/GenBank/DDBJ whole genome shotgun (WGS) entry which is preliminary data.</text>
</comment>
<dbReference type="PANTHER" id="PTHR43739">
    <property type="entry name" value="XYLOGLUCANASE (EUROFUNG)"/>
    <property type="match status" value="1"/>
</dbReference>
<keyword evidence="1" id="KW-0677">Repeat</keyword>
<feature type="domain" description="Sortilin N-terminal" evidence="3">
    <location>
        <begin position="124"/>
        <end position="246"/>
    </location>
</feature>
<keyword evidence="4" id="KW-0378">Hydrolase</keyword>
<dbReference type="InterPro" id="IPR052025">
    <property type="entry name" value="Xyloglucanase_GH74"/>
</dbReference>
<accession>A0A6L3ZCX6</accession>
<feature type="coiled-coil region" evidence="2">
    <location>
        <begin position="916"/>
        <end position="960"/>
    </location>
</feature>
<sequence>MKHITLSLILAAGSLASFGQDESTPLEKANISGLSFRSIGPAMTSGRIADLAINPNNPDEYYVAAASGGVWKTSNHGITYRPIFDGQGSYSIGCITIDPNNSDVVWVGTGENNNQRSVAYGDGLYKSEDGGRSWNKVGLENSEHIGMIAVDPRNSDVVYVAAYGPVWSAGGDRGLYKTKDGGETWTKILEISEHTGVNEVHLDPRNPDVIYATAHQRRRHVWTYISGGPESAIYKSTNGGADFEKLGGGLPSGDVGRIGMDISPVDPDVLYACIEGHGFYRSSNRGASWNKMSGHATSGNYYVEIFASPHDVNTVYSMDTYAQYTTDGGATFKAVGEPGKHVDNHAMWIDPNNASHFLMGCDGGLYETWDNASTWHFKPNLPITQFYRVAVDYNTPFYNVYGGTQDNFSLGGPSQTINQRGIVNSDWFVTNTGDGFESQVDPYDPNTIYAQAQYGWLVRFDKVSGEALPIKPDVGPDEEPLRWNWDAPLIISPHDNHTLYFAANRIFKSTNRGNSWELISPDLTQQIDRNTLPVMGKVWSVDAIAKNQSTTIYGNIVALSESPVTPGLIYAGTDDGLIQVTDNDGQNWTRYNTFPGVPANTYVNDIKPSLHNDQVVYAAFNNHKNGDFKPYVYRSSDRGKTWTNIGAGLPKRGSVYSIAEDHENPNLLFVGTEFGIYFTRDGGQHWIQLKAGLPTVAIRDIEIQRTENDLVLASFGRGFYILDDYTPLRHMEDDVFESDAHIFPITDGLVYNLATPLGYGAPGFMGASYYMAENAPVGATFTYFIKEAAPTLKGKRVEAEKEMDPIQYPSAEALRAEDREQGNFLTFIISDENGTEIRRINTADGSGVKRLTWDGRVQSKSYISQRGAPITNNGSTGFAPEGTYSVQIYRTVNGTTTALSEPATFELKHLNNNPSAAEDQAELAAFQALVDKANRDLTALDNELDRQAELVKQLEAAVRNTPGVSLELLAQLRQIDNQLADVRIEMNGDQSLSSREFETLSSLNDRLGITAWGSYSSTSAPTGTQMRELDIVRSAIAGIVTTLNQTGDQLLIIKEEAYAQGAPYLEGDLPEVE</sequence>